<reference evidence="2 3" key="1">
    <citation type="submission" date="2017-05" db="EMBL/GenBank/DDBJ databases">
        <authorList>
            <person name="Varghese N."/>
            <person name="Submissions S."/>
        </authorList>
    </citation>
    <scope>NUCLEOTIDE SEQUENCE [LARGE SCALE GENOMIC DNA]</scope>
    <source>
        <strain evidence="2 3">DSM 45474</strain>
    </source>
</reference>
<organism evidence="2 3">
    <name type="scientific">Melghirimyces algeriensis</name>
    <dbReference type="NCBI Taxonomy" id="910412"/>
    <lineage>
        <taxon>Bacteria</taxon>
        <taxon>Bacillati</taxon>
        <taxon>Bacillota</taxon>
        <taxon>Bacilli</taxon>
        <taxon>Bacillales</taxon>
        <taxon>Thermoactinomycetaceae</taxon>
        <taxon>Melghirimyces</taxon>
    </lineage>
</organism>
<dbReference type="EMBL" id="FXTI01000007">
    <property type="protein sequence ID" value="SMO77177.1"/>
    <property type="molecule type" value="Genomic_DNA"/>
</dbReference>
<proteinExistence type="predicted"/>
<evidence type="ECO:0000256" key="1">
    <source>
        <dbReference type="SAM" id="SignalP"/>
    </source>
</evidence>
<keyword evidence="3" id="KW-1185">Reference proteome</keyword>
<protein>
    <submittedName>
        <fullName evidence="2">Uncharacterized protein</fullName>
    </submittedName>
</protein>
<feature type="chain" id="PRO_5038929432" evidence="1">
    <location>
        <begin position="22"/>
        <end position="102"/>
    </location>
</feature>
<evidence type="ECO:0000313" key="2">
    <source>
        <dbReference type="EMBL" id="SMO77177.1"/>
    </source>
</evidence>
<evidence type="ECO:0000313" key="3">
    <source>
        <dbReference type="Proteomes" id="UP000315636"/>
    </source>
</evidence>
<name>A0A521DZL8_9BACL</name>
<dbReference type="RefSeq" id="WP_142505883.1">
    <property type="nucleotide sequence ID" value="NZ_FXTI01000007.1"/>
</dbReference>
<sequence>MKKLIATGVALSVFMGGVAVGSVSASAGMETKEVAIQTSQEKEGEIKPEATPFMATTAPAVAAAAYVGADAAKDVYDWGKDQLGDQTSPEKLKSGKLDVIFD</sequence>
<accession>A0A521DZL8</accession>
<dbReference type="AlphaFoldDB" id="A0A521DZL8"/>
<feature type="signal peptide" evidence="1">
    <location>
        <begin position="1"/>
        <end position="21"/>
    </location>
</feature>
<keyword evidence="1" id="KW-0732">Signal</keyword>
<dbReference type="Proteomes" id="UP000315636">
    <property type="component" value="Unassembled WGS sequence"/>
</dbReference>
<gene>
    <name evidence="2" type="ORF">SAMN06264849_10777</name>
</gene>